<comment type="subcellular location">
    <subcellularLocation>
        <location evidence="1">Cytoplasm</location>
    </subcellularLocation>
</comment>
<protein>
    <recommendedName>
        <fullName evidence="8">Hydroxylysine kinase</fullName>
        <ecNumber evidence="7">2.7.1.81</ecNumber>
    </recommendedName>
</protein>
<dbReference type="Pfam" id="PF01636">
    <property type="entry name" value="APH"/>
    <property type="match status" value="1"/>
</dbReference>
<dbReference type="EMBL" id="VNFK01000009">
    <property type="protein sequence ID" value="TVU61924.1"/>
    <property type="molecule type" value="Genomic_DNA"/>
</dbReference>
<comment type="catalytic activity">
    <reaction evidence="5">
        <text>(5R)-5-hydroxy-L-lysine + GTP = (5R)-5-phosphooxy-L-lysine + GDP + H(+)</text>
        <dbReference type="Rhea" id="RHEA:19049"/>
        <dbReference type="ChEBI" id="CHEBI:15378"/>
        <dbReference type="ChEBI" id="CHEBI:37565"/>
        <dbReference type="ChEBI" id="CHEBI:57882"/>
        <dbReference type="ChEBI" id="CHEBI:58189"/>
        <dbReference type="ChEBI" id="CHEBI:58357"/>
        <dbReference type="EC" id="2.7.1.81"/>
    </reaction>
</comment>
<accession>A0A558GYG0</accession>
<keyword evidence="3 10" id="KW-0808">Transferase</keyword>
<keyword evidence="4" id="KW-0418">Kinase</keyword>
<keyword evidence="2" id="KW-0963">Cytoplasm</keyword>
<evidence type="ECO:0000256" key="4">
    <source>
        <dbReference type="ARBA" id="ARBA00022777"/>
    </source>
</evidence>
<evidence type="ECO:0000259" key="9">
    <source>
        <dbReference type="Pfam" id="PF01636"/>
    </source>
</evidence>
<dbReference type="Proteomes" id="UP000316500">
    <property type="component" value="Unassembled WGS sequence"/>
</dbReference>
<evidence type="ECO:0000256" key="7">
    <source>
        <dbReference type="ARBA" id="ARBA00038873"/>
    </source>
</evidence>
<feature type="domain" description="Aminoglycoside phosphotransferase" evidence="9">
    <location>
        <begin position="81"/>
        <end position="315"/>
    </location>
</feature>
<evidence type="ECO:0000313" key="10">
    <source>
        <dbReference type="EMBL" id="TVU61924.1"/>
    </source>
</evidence>
<name>A0A558GYG0_PAENT</name>
<dbReference type="EC" id="2.7.1.81" evidence="7"/>
<dbReference type="InterPro" id="IPR002575">
    <property type="entry name" value="Aminoglycoside_PTrfase"/>
</dbReference>
<dbReference type="InterPro" id="IPR011009">
    <property type="entry name" value="Kinase-like_dom_sf"/>
</dbReference>
<dbReference type="PANTHER" id="PTHR21064">
    <property type="entry name" value="AMINOGLYCOSIDE PHOSPHOTRANSFERASE DOMAIN-CONTAINING PROTEIN-RELATED"/>
    <property type="match status" value="1"/>
</dbReference>
<dbReference type="PANTHER" id="PTHR21064:SF1">
    <property type="entry name" value="HYDROXYLYSINE KINASE"/>
    <property type="match status" value="1"/>
</dbReference>
<evidence type="ECO:0000256" key="8">
    <source>
        <dbReference type="ARBA" id="ARBA00040505"/>
    </source>
</evidence>
<dbReference type="SUPFAM" id="SSF56112">
    <property type="entry name" value="Protein kinase-like (PK-like)"/>
    <property type="match status" value="1"/>
</dbReference>
<dbReference type="Gene3D" id="3.90.1200.10">
    <property type="match status" value="1"/>
</dbReference>
<dbReference type="RefSeq" id="WP_144650933.1">
    <property type="nucleotide sequence ID" value="NZ_VNFK01000009.1"/>
</dbReference>
<comment type="caution">
    <text evidence="10">The sequence shown here is derived from an EMBL/GenBank/DDBJ whole genome shotgun (WGS) entry which is preliminary data.</text>
</comment>
<dbReference type="AlphaFoldDB" id="A0A558GYG0"/>
<dbReference type="InterPro" id="IPR050249">
    <property type="entry name" value="Pseudomonas-type_ThrB"/>
</dbReference>
<reference evidence="10 11" key="1">
    <citation type="submission" date="2019-07" db="EMBL/GenBank/DDBJ databases">
        <title>Diversity of Bacteria from Kongsfjorden, Arctic.</title>
        <authorList>
            <person name="Yu Y."/>
        </authorList>
    </citation>
    <scope>NUCLEOTIDE SEQUENCE [LARGE SCALE GENOMIC DNA]</scope>
    <source>
        <strain evidence="10 11">SM1928</strain>
    </source>
</reference>
<sequence length="379" mass="41903">MGPSFDPTALRTGPAQTIGVTSRAQAASGAKSDAEFIEAIALESGLLAEQSQLADSTVLVLLEQFYGLKGKLIRIPTEKDETFRLRNGGETYLVKVSPSDEDPAIVQLQTACMVHLERTAPELPVQRLVRSLGGDPQVLIPAPEGPFDRVLRVMRFMPGHLLATHEASAGQLQLVGSSLARLGLALQDFDHPRADRLLLWDLKHFHRMRPLLDHVDAQQKRSLAEEIFDRFDDIVVPLLDTLTSQVVHGDFSPFNILVDPDRSDYVTGIIDFGDVVRTPVIFDTGVTMANLLGADPASPWKQALHVMEGYRNIRPLPHHELEALIVSAQARLLLRALITQWRASQLPQRRDYLISHSKPDWDRLAATAAAPAPRLPFTS</sequence>
<dbReference type="GO" id="GO:0047992">
    <property type="term" value="F:hydroxylysine kinase activity"/>
    <property type="evidence" value="ECO:0007669"/>
    <property type="project" value="UniProtKB-EC"/>
</dbReference>
<dbReference type="GO" id="GO:0005737">
    <property type="term" value="C:cytoplasm"/>
    <property type="evidence" value="ECO:0007669"/>
    <property type="project" value="UniProtKB-SubCell"/>
</dbReference>
<evidence type="ECO:0000256" key="1">
    <source>
        <dbReference type="ARBA" id="ARBA00004496"/>
    </source>
</evidence>
<evidence type="ECO:0000256" key="3">
    <source>
        <dbReference type="ARBA" id="ARBA00022679"/>
    </source>
</evidence>
<proteinExistence type="predicted"/>
<dbReference type="OrthoDB" id="241498at2"/>
<evidence type="ECO:0000256" key="6">
    <source>
        <dbReference type="ARBA" id="ARBA00037368"/>
    </source>
</evidence>
<evidence type="ECO:0000313" key="11">
    <source>
        <dbReference type="Proteomes" id="UP000316500"/>
    </source>
</evidence>
<gene>
    <name evidence="10" type="ORF">FQP90_12670</name>
</gene>
<comment type="function">
    <text evidence="6">Catalyzes the GTP-dependent phosphorylation of 5-hydroxy-L-lysine.</text>
</comment>
<organism evidence="10 11">
    <name type="scientific">Paenarthrobacter nitroguajacolicus</name>
    <name type="common">Arthrobacter nitroguajacolicus</name>
    <dbReference type="NCBI Taxonomy" id="211146"/>
    <lineage>
        <taxon>Bacteria</taxon>
        <taxon>Bacillati</taxon>
        <taxon>Actinomycetota</taxon>
        <taxon>Actinomycetes</taxon>
        <taxon>Micrococcales</taxon>
        <taxon>Micrococcaceae</taxon>
        <taxon>Paenarthrobacter</taxon>
    </lineage>
</organism>
<evidence type="ECO:0000256" key="2">
    <source>
        <dbReference type="ARBA" id="ARBA00022490"/>
    </source>
</evidence>
<evidence type="ECO:0000256" key="5">
    <source>
        <dbReference type="ARBA" id="ARBA00036820"/>
    </source>
</evidence>